<dbReference type="PROSITE" id="PS00086">
    <property type="entry name" value="CYTOCHROME_P450"/>
    <property type="match status" value="1"/>
</dbReference>
<organism evidence="11 12">
    <name type="scientific">Mycena pura</name>
    <dbReference type="NCBI Taxonomy" id="153505"/>
    <lineage>
        <taxon>Eukaryota</taxon>
        <taxon>Fungi</taxon>
        <taxon>Dikarya</taxon>
        <taxon>Basidiomycota</taxon>
        <taxon>Agaricomycotina</taxon>
        <taxon>Agaricomycetes</taxon>
        <taxon>Agaricomycetidae</taxon>
        <taxon>Agaricales</taxon>
        <taxon>Marasmiineae</taxon>
        <taxon>Mycenaceae</taxon>
        <taxon>Mycena</taxon>
    </lineage>
</organism>
<dbReference type="GO" id="GO:0020037">
    <property type="term" value="F:heme binding"/>
    <property type="evidence" value="ECO:0007669"/>
    <property type="project" value="InterPro"/>
</dbReference>
<evidence type="ECO:0000256" key="5">
    <source>
        <dbReference type="ARBA" id="ARBA00022723"/>
    </source>
</evidence>
<evidence type="ECO:0000256" key="1">
    <source>
        <dbReference type="ARBA" id="ARBA00001971"/>
    </source>
</evidence>
<dbReference type="EMBL" id="JARJCW010000063">
    <property type="protein sequence ID" value="KAJ7200297.1"/>
    <property type="molecule type" value="Genomic_DNA"/>
</dbReference>
<comment type="caution">
    <text evidence="11">The sequence shown here is derived from an EMBL/GenBank/DDBJ whole genome shotgun (WGS) entry which is preliminary data.</text>
</comment>
<dbReference type="InterPro" id="IPR017972">
    <property type="entry name" value="Cyt_P450_CS"/>
</dbReference>
<accession>A0AAD6V1G5</accession>
<keyword evidence="7 9" id="KW-0408">Iron</keyword>
<dbReference type="InterPro" id="IPR036396">
    <property type="entry name" value="Cyt_P450_sf"/>
</dbReference>
<proteinExistence type="inferred from homology"/>
<keyword evidence="6 10" id="KW-0560">Oxidoreductase</keyword>
<dbReference type="Proteomes" id="UP001219525">
    <property type="component" value="Unassembled WGS sequence"/>
</dbReference>
<dbReference type="AlphaFoldDB" id="A0AAD6V1G5"/>
<keyword evidence="12" id="KW-1185">Reference proteome</keyword>
<reference evidence="11" key="1">
    <citation type="submission" date="2023-03" db="EMBL/GenBank/DDBJ databases">
        <title>Massive genome expansion in bonnet fungi (Mycena s.s.) driven by repeated elements and novel gene families across ecological guilds.</title>
        <authorList>
            <consortium name="Lawrence Berkeley National Laboratory"/>
            <person name="Harder C.B."/>
            <person name="Miyauchi S."/>
            <person name="Viragh M."/>
            <person name="Kuo A."/>
            <person name="Thoen E."/>
            <person name="Andreopoulos B."/>
            <person name="Lu D."/>
            <person name="Skrede I."/>
            <person name="Drula E."/>
            <person name="Henrissat B."/>
            <person name="Morin E."/>
            <person name="Kohler A."/>
            <person name="Barry K."/>
            <person name="LaButti K."/>
            <person name="Morin E."/>
            <person name="Salamov A."/>
            <person name="Lipzen A."/>
            <person name="Mereny Z."/>
            <person name="Hegedus B."/>
            <person name="Baldrian P."/>
            <person name="Stursova M."/>
            <person name="Weitz H."/>
            <person name="Taylor A."/>
            <person name="Grigoriev I.V."/>
            <person name="Nagy L.G."/>
            <person name="Martin F."/>
            <person name="Kauserud H."/>
        </authorList>
    </citation>
    <scope>NUCLEOTIDE SEQUENCE</scope>
    <source>
        <strain evidence="11">9144</strain>
    </source>
</reference>
<evidence type="ECO:0000313" key="11">
    <source>
        <dbReference type="EMBL" id="KAJ7200297.1"/>
    </source>
</evidence>
<dbReference type="InterPro" id="IPR001128">
    <property type="entry name" value="Cyt_P450"/>
</dbReference>
<evidence type="ECO:0000256" key="7">
    <source>
        <dbReference type="ARBA" id="ARBA00023004"/>
    </source>
</evidence>
<dbReference type="Gene3D" id="1.10.630.10">
    <property type="entry name" value="Cytochrome P450"/>
    <property type="match status" value="1"/>
</dbReference>
<dbReference type="PANTHER" id="PTHR46300:SF7">
    <property type="entry name" value="P450, PUTATIVE (EUROFUNG)-RELATED"/>
    <property type="match status" value="1"/>
</dbReference>
<evidence type="ECO:0000256" key="8">
    <source>
        <dbReference type="ARBA" id="ARBA00023033"/>
    </source>
</evidence>
<evidence type="ECO:0000256" key="9">
    <source>
        <dbReference type="PIRSR" id="PIRSR602401-1"/>
    </source>
</evidence>
<dbReference type="InterPro" id="IPR050364">
    <property type="entry name" value="Cytochrome_P450_fung"/>
</dbReference>
<evidence type="ECO:0000256" key="4">
    <source>
        <dbReference type="ARBA" id="ARBA00022617"/>
    </source>
</evidence>
<evidence type="ECO:0000256" key="6">
    <source>
        <dbReference type="ARBA" id="ARBA00023002"/>
    </source>
</evidence>
<evidence type="ECO:0000256" key="10">
    <source>
        <dbReference type="RuleBase" id="RU000461"/>
    </source>
</evidence>
<comment type="cofactor">
    <cofactor evidence="1 9">
        <name>heme</name>
        <dbReference type="ChEBI" id="CHEBI:30413"/>
    </cofactor>
</comment>
<evidence type="ECO:0000313" key="12">
    <source>
        <dbReference type="Proteomes" id="UP001219525"/>
    </source>
</evidence>
<protein>
    <submittedName>
        <fullName evidence="11">Cytochrome P450</fullName>
    </submittedName>
</protein>
<feature type="binding site" description="axial binding residue" evidence="9">
    <location>
        <position position="445"/>
    </location>
    <ligand>
        <name>heme</name>
        <dbReference type="ChEBI" id="CHEBI:30413"/>
    </ligand>
    <ligandPart>
        <name>Fe</name>
        <dbReference type="ChEBI" id="CHEBI:18248"/>
    </ligandPart>
</feature>
<dbReference type="SUPFAM" id="SSF48264">
    <property type="entry name" value="Cytochrome P450"/>
    <property type="match status" value="1"/>
</dbReference>
<dbReference type="PRINTS" id="PR00463">
    <property type="entry name" value="EP450I"/>
</dbReference>
<dbReference type="Pfam" id="PF00067">
    <property type="entry name" value="p450"/>
    <property type="match status" value="1"/>
</dbReference>
<comment type="pathway">
    <text evidence="2">Secondary metabolite biosynthesis.</text>
</comment>
<keyword evidence="8 10" id="KW-0503">Monooxygenase</keyword>
<evidence type="ECO:0000256" key="2">
    <source>
        <dbReference type="ARBA" id="ARBA00005179"/>
    </source>
</evidence>
<evidence type="ECO:0000256" key="3">
    <source>
        <dbReference type="ARBA" id="ARBA00010617"/>
    </source>
</evidence>
<comment type="similarity">
    <text evidence="3 10">Belongs to the cytochrome P450 family.</text>
</comment>
<dbReference type="GO" id="GO:0004497">
    <property type="term" value="F:monooxygenase activity"/>
    <property type="evidence" value="ECO:0007669"/>
    <property type="project" value="UniProtKB-KW"/>
</dbReference>
<dbReference type="PANTHER" id="PTHR46300">
    <property type="entry name" value="P450, PUTATIVE (EUROFUNG)-RELATED-RELATED"/>
    <property type="match status" value="1"/>
</dbReference>
<dbReference type="GO" id="GO:0005506">
    <property type="term" value="F:iron ion binding"/>
    <property type="evidence" value="ECO:0007669"/>
    <property type="project" value="InterPro"/>
</dbReference>
<dbReference type="InterPro" id="IPR002401">
    <property type="entry name" value="Cyt_P450_E_grp-I"/>
</dbReference>
<gene>
    <name evidence="11" type="ORF">GGX14DRAFT_572059</name>
</gene>
<name>A0AAD6V1G5_9AGAR</name>
<keyword evidence="4 9" id="KW-0349">Heme</keyword>
<dbReference type="CDD" id="cd11065">
    <property type="entry name" value="CYP64-like"/>
    <property type="match status" value="1"/>
</dbReference>
<sequence>MSGFVQSLDSCWTIILAIAAVGVAHYLRKPRTPLLPPGPAGLPFIGNIADVPFDNHWLKFSELGEVWGDILSLTVFGRTMIVINSVKVAEDLLEVHGTNFSDRPVIQMGGELIGFKNGLSLAQYGNRVRKERKVFQRFFGSQTSISQFTPLLTSEIQRLLKNILAHRGDAVNQIRRTMGAITLRISHGYHILDQPRQDPFLEMVETAGKNFASSTKPAAFLVDIVPALRYWPEWLPGGGFHTTAKMWSKQLNETLEAVYEYVKKETAMGTAESSFASTLIEEGMHADYLIKWAAASIQAGGADTTAAQLEAFLLAMSLYPDVQTTAQKELDAVVGSYRLPQISDRAQLPYITALCKEVFRWHVASPTAIPHRSCADFIYERGEGAAPLLIPKNSLIIPNIWKMTHDPERYANPMVFDPTRFIQTDVKAAEPDPFRICFGFGRRICPGKLLADTAVFMVCSAFLAVFSISKATKNGALAEPALGQTSGTVSHPLPFECSVEPRNDEALRLIQSD</sequence>
<dbReference type="GO" id="GO:0016705">
    <property type="term" value="F:oxidoreductase activity, acting on paired donors, with incorporation or reduction of molecular oxygen"/>
    <property type="evidence" value="ECO:0007669"/>
    <property type="project" value="InterPro"/>
</dbReference>
<keyword evidence="5 9" id="KW-0479">Metal-binding</keyword>